<gene>
    <name evidence="1" type="ORF">AB4Y32_25280</name>
</gene>
<evidence type="ECO:0000313" key="1">
    <source>
        <dbReference type="EMBL" id="MEX3935064.1"/>
    </source>
</evidence>
<keyword evidence="2" id="KW-1185">Reference proteome</keyword>
<evidence type="ECO:0000313" key="2">
    <source>
        <dbReference type="Proteomes" id="UP001558850"/>
    </source>
</evidence>
<comment type="caution">
    <text evidence="1">The sequence shown here is derived from an EMBL/GenBank/DDBJ whole genome shotgun (WGS) entry which is preliminary data.</text>
</comment>
<sequence length="108" mass="12162">MIIDSEDVLGPLMWLVIVIACLFGVYKCTSSDWYTAQQRAEEAQAAADARPHVIREADGCKVYAFKSGSDWHYFTRCGSEVSTERNWSERHGKTTEHKSETIVTEGNS</sequence>
<dbReference type="EMBL" id="JBFRCH010000017">
    <property type="protein sequence ID" value="MEX3935064.1"/>
    <property type="molecule type" value="Genomic_DNA"/>
</dbReference>
<accession>A0ACC6U619</accession>
<organism evidence="1 2">
    <name type="scientific">Paraburkholderia phymatum</name>
    <dbReference type="NCBI Taxonomy" id="148447"/>
    <lineage>
        <taxon>Bacteria</taxon>
        <taxon>Pseudomonadati</taxon>
        <taxon>Pseudomonadota</taxon>
        <taxon>Betaproteobacteria</taxon>
        <taxon>Burkholderiales</taxon>
        <taxon>Burkholderiaceae</taxon>
        <taxon>Paraburkholderia</taxon>
    </lineage>
</organism>
<proteinExistence type="predicted"/>
<name>A0ACC6U619_9BURK</name>
<protein>
    <submittedName>
        <fullName evidence="1">Uncharacterized protein</fullName>
    </submittedName>
</protein>
<dbReference type="Proteomes" id="UP001558850">
    <property type="component" value="Unassembled WGS sequence"/>
</dbReference>
<reference evidence="1" key="1">
    <citation type="submission" date="2024-07" db="EMBL/GenBank/DDBJ databases">
        <title>A survey of Mimosa microsymbionts across Brazilian biomes reveals a high diversity of Paraburkholderia nodulating endemic species, but also that Cupriavidus is common as a symbiont of widespread species.</title>
        <authorList>
            <person name="Rouws L."/>
            <person name="Barauna A."/>
            <person name="Beukes C."/>
            <person name="Rouws J.R.C."/>
            <person name="De Faria S.M."/>
            <person name="Gross E."/>
            <person name="Bueno Dos Reis Junior F."/>
            <person name="Simon M.F."/>
            <person name="Maluk M."/>
            <person name="Odee D.W."/>
            <person name="Kenicer G."/>
            <person name="Young J.P.W."/>
            <person name="Reis V.M."/>
            <person name="Zilli J."/>
            <person name="James E.K."/>
        </authorList>
    </citation>
    <scope>NUCLEOTIDE SEQUENCE</scope>
    <source>
        <strain evidence="1">EG181B</strain>
    </source>
</reference>